<dbReference type="EMBL" id="CAXKWB010024190">
    <property type="protein sequence ID" value="CAL4126129.1"/>
    <property type="molecule type" value="Genomic_DNA"/>
</dbReference>
<dbReference type="AlphaFoldDB" id="A0AAV2RL14"/>
<organism evidence="2 3">
    <name type="scientific">Meganyctiphanes norvegica</name>
    <name type="common">Northern krill</name>
    <name type="synonym">Thysanopoda norvegica</name>
    <dbReference type="NCBI Taxonomy" id="48144"/>
    <lineage>
        <taxon>Eukaryota</taxon>
        <taxon>Metazoa</taxon>
        <taxon>Ecdysozoa</taxon>
        <taxon>Arthropoda</taxon>
        <taxon>Crustacea</taxon>
        <taxon>Multicrustacea</taxon>
        <taxon>Malacostraca</taxon>
        <taxon>Eumalacostraca</taxon>
        <taxon>Eucarida</taxon>
        <taxon>Euphausiacea</taxon>
        <taxon>Euphausiidae</taxon>
        <taxon>Meganyctiphanes</taxon>
    </lineage>
</organism>
<feature type="compositionally biased region" description="Low complexity" evidence="1">
    <location>
        <begin position="36"/>
        <end position="46"/>
    </location>
</feature>
<comment type="caution">
    <text evidence="2">The sequence shown here is derived from an EMBL/GenBank/DDBJ whole genome shotgun (WGS) entry which is preliminary data.</text>
</comment>
<reference evidence="2 3" key="1">
    <citation type="submission" date="2024-05" db="EMBL/GenBank/DDBJ databases">
        <authorList>
            <person name="Wallberg A."/>
        </authorList>
    </citation>
    <scope>NUCLEOTIDE SEQUENCE [LARGE SCALE GENOMIC DNA]</scope>
</reference>
<feature type="non-terminal residue" evidence="2">
    <location>
        <position position="1"/>
    </location>
</feature>
<evidence type="ECO:0000313" key="3">
    <source>
        <dbReference type="Proteomes" id="UP001497623"/>
    </source>
</evidence>
<feature type="non-terminal residue" evidence="2">
    <location>
        <position position="462"/>
    </location>
</feature>
<proteinExistence type="predicted"/>
<protein>
    <recommendedName>
        <fullName evidence="4">B box-type domain-containing protein</fullName>
    </recommendedName>
</protein>
<gene>
    <name evidence="2" type="ORF">MNOR_LOCUS25394</name>
</gene>
<accession>A0AAV2RL14</accession>
<evidence type="ECO:0000256" key="1">
    <source>
        <dbReference type="SAM" id="MobiDB-lite"/>
    </source>
</evidence>
<sequence>SLKCPSCQQSFEFQNLEKIGINRALEDAIERREAMSASSESTAAITNPATIPKHVSTPTGPKLHHGRCEEHDQYKVHQCRTHDIFICSDCALAYHLEINCRRVAIVTVLNDRKYGICKKIDSNMSHLQKSIEDVHEKVLQVERYDKISKDIKVKIKTQIEKLQSYMNAFEQHESICQNYAAKHTEITNECEHRQKQARSFKSKVQSISTFQDLNNDETKVNLSEHETHDWTNQVKDTLKQQSLGVIFTSRTFGGLATCMEIYVTHTHEEQQRWGRIMYKDNRLLLQDFKKNKPSADAITMHLCDFTEHLATPRQVFISFSTKNNEVLGTVIIQVNEKEPRHAQQLIDLCIGQTGSRYSGSTAIAMQNKGKGNECLYCIYYLNVNNENSTQKLSADIGKTGKTAHKKGSVVFLHGPSDFRILTRSEYTGTWDGPLLGEVVSGLPVVEKIITDNLVAINTSSKS</sequence>
<keyword evidence="3" id="KW-1185">Reference proteome</keyword>
<dbReference type="Proteomes" id="UP001497623">
    <property type="component" value="Unassembled WGS sequence"/>
</dbReference>
<evidence type="ECO:0008006" key="4">
    <source>
        <dbReference type="Google" id="ProtNLM"/>
    </source>
</evidence>
<feature type="region of interest" description="Disordered" evidence="1">
    <location>
        <begin position="36"/>
        <end position="64"/>
    </location>
</feature>
<evidence type="ECO:0000313" key="2">
    <source>
        <dbReference type="EMBL" id="CAL4126129.1"/>
    </source>
</evidence>
<name>A0AAV2RL14_MEGNR</name>